<evidence type="ECO:0000259" key="6">
    <source>
        <dbReference type="PROSITE" id="PS50089"/>
    </source>
</evidence>
<evidence type="ECO:0008006" key="10">
    <source>
        <dbReference type="Google" id="ProtNLM"/>
    </source>
</evidence>
<keyword evidence="9" id="KW-1185">Reference proteome</keyword>
<feature type="region of interest" description="Disordered" evidence="5">
    <location>
        <begin position="97"/>
        <end position="129"/>
    </location>
</feature>
<organism evidence="8 9">
    <name type="scientific">Cyanidiococcus yangmingshanensis</name>
    <dbReference type="NCBI Taxonomy" id="2690220"/>
    <lineage>
        <taxon>Eukaryota</taxon>
        <taxon>Rhodophyta</taxon>
        <taxon>Bangiophyceae</taxon>
        <taxon>Cyanidiales</taxon>
        <taxon>Cyanidiaceae</taxon>
        <taxon>Cyanidiococcus</taxon>
    </lineage>
</organism>
<name>A0A7J7IN04_9RHOD</name>
<keyword evidence="1" id="KW-0479">Metal-binding</keyword>
<keyword evidence="2 4" id="KW-0863">Zinc-finger</keyword>
<dbReference type="OrthoDB" id="5922at2759"/>
<feature type="domain" description="RING-type" evidence="6">
    <location>
        <begin position="16"/>
        <end position="54"/>
    </location>
</feature>
<proteinExistence type="predicted"/>
<dbReference type="InterPro" id="IPR017907">
    <property type="entry name" value="Znf_RING_CS"/>
</dbReference>
<dbReference type="SMART" id="SM00464">
    <property type="entry name" value="LON"/>
    <property type="match status" value="1"/>
</dbReference>
<dbReference type="PANTHER" id="PTHR23327:SF42">
    <property type="entry name" value="LON PEPTIDASE N-TERMINAL DOMAIN AND RING FINGER PROTEIN C14F5.10C"/>
    <property type="match status" value="1"/>
</dbReference>
<dbReference type="PANTHER" id="PTHR23327">
    <property type="entry name" value="RING FINGER PROTEIN 127"/>
    <property type="match status" value="1"/>
</dbReference>
<dbReference type="SMART" id="SM00184">
    <property type="entry name" value="RING"/>
    <property type="match status" value="1"/>
</dbReference>
<dbReference type="PROSITE" id="PS00518">
    <property type="entry name" value="ZF_RING_1"/>
    <property type="match status" value="1"/>
</dbReference>
<feature type="compositionally biased region" description="Polar residues" evidence="5">
    <location>
        <begin position="104"/>
        <end position="128"/>
    </location>
</feature>
<evidence type="ECO:0000256" key="2">
    <source>
        <dbReference type="ARBA" id="ARBA00022771"/>
    </source>
</evidence>
<evidence type="ECO:0000313" key="8">
    <source>
        <dbReference type="EMBL" id="KAF6004120.1"/>
    </source>
</evidence>
<protein>
    <recommendedName>
        <fullName evidence="10">LON peptidase N-terminal domain and RING finger protein 3</fullName>
    </recommendedName>
</protein>
<evidence type="ECO:0000256" key="3">
    <source>
        <dbReference type="ARBA" id="ARBA00022833"/>
    </source>
</evidence>
<evidence type="ECO:0000313" key="9">
    <source>
        <dbReference type="Proteomes" id="UP000530660"/>
    </source>
</evidence>
<dbReference type="Proteomes" id="UP000530660">
    <property type="component" value="Unassembled WGS sequence"/>
</dbReference>
<dbReference type="InterPro" id="IPR003111">
    <property type="entry name" value="Lon_prtase_N"/>
</dbReference>
<keyword evidence="3" id="KW-0862">Zinc</keyword>
<comment type="caution">
    <text evidence="8">The sequence shown here is derived from an EMBL/GenBank/DDBJ whole genome shotgun (WGS) entry which is preliminary data.</text>
</comment>
<dbReference type="SUPFAM" id="SSF57850">
    <property type="entry name" value="RING/U-box"/>
    <property type="match status" value="1"/>
</dbReference>
<dbReference type="GO" id="GO:0061630">
    <property type="term" value="F:ubiquitin protein ligase activity"/>
    <property type="evidence" value="ECO:0007669"/>
    <property type="project" value="TreeGrafter"/>
</dbReference>
<accession>A0A7J7IN04</accession>
<dbReference type="InterPro" id="IPR001841">
    <property type="entry name" value="Znf_RING"/>
</dbReference>
<dbReference type="GO" id="GO:0008270">
    <property type="term" value="F:zinc ion binding"/>
    <property type="evidence" value="ECO:0007669"/>
    <property type="project" value="UniProtKB-KW"/>
</dbReference>
<dbReference type="Gene3D" id="1.20.58.1480">
    <property type="match status" value="1"/>
</dbReference>
<evidence type="ECO:0000256" key="5">
    <source>
        <dbReference type="SAM" id="MobiDB-lite"/>
    </source>
</evidence>
<dbReference type="SUPFAM" id="SSF88697">
    <property type="entry name" value="PUA domain-like"/>
    <property type="match status" value="1"/>
</dbReference>
<dbReference type="PROSITE" id="PS51787">
    <property type="entry name" value="LON_N"/>
    <property type="match status" value="1"/>
</dbReference>
<reference evidence="8 9" key="1">
    <citation type="journal article" date="2020" name="J. Phycol.">
        <title>Comparative genome analysis reveals Cyanidiococcus gen. nov., a new extremophilic red algal genus sister to Cyanidioschyzon (Cyanidioschyzonaceae, Rhodophyta).</title>
        <authorList>
            <person name="Liu S.-L."/>
            <person name="Chiang Y.-R."/>
            <person name="Yoon H.S."/>
            <person name="Fu H.-Y."/>
        </authorList>
    </citation>
    <scope>NUCLEOTIDE SEQUENCE [LARGE SCALE GENOMIC DNA]</scope>
    <source>
        <strain evidence="8 9">THAL066</strain>
    </source>
</reference>
<dbReference type="InterPro" id="IPR015947">
    <property type="entry name" value="PUA-like_sf"/>
</dbReference>
<dbReference type="InterPro" id="IPR046336">
    <property type="entry name" value="Lon_prtase_N_sf"/>
</dbReference>
<evidence type="ECO:0000256" key="4">
    <source>
        <dbReference type="PROSITE-ProRule" id="PRU00175"/>
    </source>
</evidence>
<gene>
    <name evidence="8" type="ORF">F1559_002004</name>
</gene>
<evidence type="ECO:0000259" key="7">
    <source>
        <dbReference type="PROSITE" id="PS51787"/>
    </source>
</evidence>
<dbReference type="AlphaFoldDB" id="A0A7J7IN04"/>
<dbReference type="Pfam" id="PF02190">
    <property type="entry name" value="LON_substr_bdg"/>
    <property type="match status" value="1"/>
</dbReference>
<feature type="region of interest" description="Disordered" evidence="5">
    <location>
        <begin position="338"/>
        <end position="357"/>
    </location>
</feature>
<dbReference type="EMBL" id="VWRR01000004">
    <property type="protein sequence ID" value="KAF6004120.1"/>
    <property type="molecule type" value="Genomic_DNA"/>
</dbReference>
<dbReference type="Pfam" id="PF13923">
    <property type="entry name" value="zf-C3HC4_2"/>
    <property type="match status" value="1"/>
</dbReference>
<evidence type="ECO:0000256" key="1">
    <source>
        <dbReference type="ARBA" id="ARBA00022723"/>
    </source>
</evidence>
<sequence>MQPVVEASVESYGLDCPLCLRLLYEPLTTPCGHTFCRDCLARSMDHASYCPLCRTVLHMDPEKHPTTVAVEKVCEQLFPDSYRQRACEEERERAHDLDSLEVVGQQSTLPADQSSSRDAGTISETPPNIYNGVLRTPGARWMPLFLMDEALFPGQQIQMHIFEPRYRLMLRRAMAGSRQFGFVAVFRQAPSGLDSIRVEGGHRFMATAGTVLEVTDCERLGDGRSLIDTVGRSRFQIIPDTLHTMDGYLVARVDLWDTETEPESADPDAIYIQGTGPDAQRQANITSLLQEAWSFAENAKRAGLFSHPMYAGGIFGSHGVSPVLGSMEAPRMEQQVRETFPSRRRRRSTPTRHETDRGYSVTSVVKLSFWLAHYTTTETAERQRLLEMRRAIQRIETVMERIQARGLDTLLQRLISAERLPS</sequence>
<dbReference type="PROSITE" id="PS50089">
    <property type="entry name" value="ZF_RING_2"/>
    <property type="match status" value="1"/>
</dbReference>
<dbReference type="CDD" id="cd16514">
    <property type="entry name" value="RING-HC_LONFs_rpt2"/>
    <property type="match status" value="1"/>
</dbReference>
<dbReference type="Gene3D" id="2.30.130.40">
    <property type="entry name" value="LON domain-like"/>
    <property type="match status" value="1"/>
</dbReference>
<feature type="domain" description="Lon N-terminal" evidence="7">
    <location>
        <begin position="139"/>
        <end position="406"/>
    </location>
</feature>
<dbReference type="Gene3D" id="3.30.40.10">
    <property type="entry name" value="Zinc/RING finger domain, C3HC4 (zinc finger)"/>
    <property type="match status" value="1"/>
</dbReference>
<dbReference type="InterPro" id="IPR013083">
    <property type="entry name" value="Znf_RING/FYVE/PHD"/>
</dbReference>